<organism evidence="1 2">
    <name type="scientific">Amblyomma americanum</name>
    <name type="common">Lone star tick</name>
    <dbReference type="NCBI Taxonomy" id="6943"/>
    <lineage>
        <taxon>Eukaryota</taxon>
        <taxon>Metazoa</taxon>
        <taxon>Ecdysozoa</taxon>
        <taxon>Arthropoda</taxon>
        <taxon>Chelicerata</taxon>
        <taxon>Arachnida</taxon>
        <taxon>Acari</taxon>
        <taxon>Parasitiformes</taxon>
        <taxon>Ixodida</taxon>
        <taxon>Ixodoidea</taxon>
        <taxon>Ixodidae</taxon>
        <taxon>Amblyomminae</taxon>
        <taxon>Amblyomma</taxon>
    </lineage>
</organism>
<evidence type="ECO:0000313" key="1">
    <source>
        <dbReference type="EMBL" id="KAK8779680.1"/>
    </source>
</evidence>
<dbReference type="AlphaFoldDB" id="A0AAQ4EY52"/>
<dbReference type="Proteomes" id="UP001321473">
    <property type="component" value="Unassembled WGS sequence"/>
</dbReference>
<gene>
    <name evidence="1" type="ORF">V5799_018985</name>
</gene>
<dbReference type="EMBL" id="JARKHS020009555">
    <property type="protein sequence ID" value="KAK8779680.1"/>
    <property type="molecule type" value="Genomic_DNA"/>
</dbReference>
<reference evidence="1 2" key="1">
    <citation type="journal article" date="2023" name="Arcadia Sci">
        <title>De novo assembly of a long-read Amblyomma americanum tick genome.</title>
        <authorList>
            <person name="Chou S."/>
            <person name="Poskanzer K.E."/>
            <person name="Rollins M."/>
            <person name="Thuy-Boun P.S."/>
        </authorList>
    </citation>
    <scope>NUCLEOTIDE SEQUENCE [LARGE SCALE GENOMIC DNA]</scope>
    <source>
        <strain evidence="1">F_SG_1</strain>
        <tissue evidence="1">Salivary glands</tissue>
    </source>
</reference>
<evidence type="ECO:0000313" key="2">
    <source>
        <dbReference type="Proteomes" id="UP001321473"/>
    </source>
</evidence>
<proteinExistence type="predicted"/>
<name>A0AAQ4EY52_AMBAM</name>
<sequence>MCVWFVVSATKPCADHALQGEVELVWNAQVQSTVKACSMKQREQRPPRITKWCTYGTCFAPRDTNKFARSAYIR</sequence>
<keyword evidence="2" id="KW-1185">Reference proteome</keyword>
<accession>A0AAQ4EY52</accession>
<protein>
    <submittedName>
        <fullName evidence="1">Uncharacterized protein</fullName>
    </submittedName>
</protein>
<comment type="caution">
    <text evidence="1">The sequence shown here is derived from an EMBL/GenBank/DDBJ whole genome shotgun (WGS) entry which is preliminary data.</text>
</comment>